<comment type="caution">
    <text evidence="1">The sequence shown here is derived from an EMBL/GenBank/DDBJ whole genome shotgun (WGS) entry which is preliminary data.</text>
</comment>
<gene>
    <name evidence="1" type="ORF">HUO12_08225</name>
</gene>
<evidence type="ECO:0000313" key="2">
    <source>
        <dbReference type="Proteomes" id="UP000546031"/>
    </source>
</evidence>
<dbReference type="EMBL" id="JABWTA010000001">
    <property type="protein sequence ID" value="NVE94885.1"/>
    <property type="molecule type" value="Genomic_DNA"/>
</dbReference>
<proteinExistence type="predicted"/>
<sequence length="264" mass="29524">MTSDGHDWHQMAASARMLFFADFPLPTQLRTLVHLLRTNEMDGKLFSLLVCLALLTGCIPAQPYDKEFEAQFEESDTNLGDLFASGYFPKEYGDPIVDYCGSTFGPRELIGEVEEEWFPRQLMAGREPSLYLLSQQEPGPEFVLRFSYIPSFSPSIFVRIYADDGGYVLVAKKLSGVGGYEPGTIASSKKIRLPPDEVAELERLLATGALFEEQQESCELGFVGSDWLFEQVDASGYKLVKRWSPSSGAGYELGQHLLRLSGYR</sequence>
<protein>
    <submittedName>
        <fullName evidence="1">Uncharacterized protein</fullName>
    </submittedName>
</protein>
<evidence type="ECO:0000313" key="1">
    <source>
        <dbReference type="EMBL" id="NVE94885.1"/>
    </source>
</evidence>
<name>A0A850HC65_9SPHN</name>
<dbReference type="Proteomes" id="UP000546031">
    <property type="component" value="Unassembled WGS sequence"/>
</dbReference>
<keyword evidence="2" id="KW-1185">Reference proteome</keyword>
<dbReference type="AlphaFoldDB" id="A0A850HC65"/>
<organism evidence="1 2">
    <name type="scientific">Altererythrobacter lutimaris</name>
    <dbReference type="NCBI Taxonomy" id="2743979"/>
    <lineage>
        <taxon>Bacteria</taxon>
        <taxon>Pseudomonadati</taxon>
        <taxon>Pseudomonadota</taxon>
        <taxon>Alphaproteobacteria</taxon>
        <taxon>Sphingomonadales</taxon>
        <taxon>Erythrobacteraceae</taxon>
        <taxon>Altererythrobacter</taxon>
    </lineage>
</organism>
<accession>A0A850HC65</accession>
<reference evidence="1 2" key="1">
    <citation type="submission" date="2020-06" db="EMBL/GenBank/DDBJ databases">
        <title>Altererythrobacter lutimaris sp. nov., a marine bacterium isolated from a tidal flat.</title>
        <authorList>
            <person name="Kim D."/>
            <person name="Yoo Y."/>
            <person name="Kim J.-J."/>
        </authorList>
    </citation>
    <scope>NUCLEOTIDE SEQUENCE [LARGE SCALE GENOMIC DNA]</scope>
    <source>
        <strain evidence="1 2">JGD-16</strain>
    </source>
</reference>